<dbReference type="NCBIfam" id="NF033546">
    <property type="entry name" value="transpos_IS21"/>
    <property type="match status" value="1"/>
</dbReference>
<dbReference type="Proteomes" id="UP000016638">
    <property type="component" value="Unassembled WGS sequence"/>
</dbReference>
<keyword evidence="3" id="KW-0238">DNA-binding</keyword>
<dbReference type="STRING" id="1125712.HMPREF1316_2672"/>
<keyword evidence="8" id="KW-1185">Reference proteome</keyword>
<protein>
    <recommendedName>
        <fullName evidence="6">HTH IS21-type domain-containing protein</fullName>
    </recommendedName>
</protein>
<organism evidence="7 8">
    <name type="scientific">Olsenella profusa F0195</name>
    <dbReference type="NCBI Taxonomy" id="1125712"/>
    <lineage>
        <taxon>Bacteria</taxon>
        <taxon>Bacillati</taxon>
        <taxon>Actinomycetota</taxon>
        <taxon>Coriobacteriia</taxon>
        <taxon>Coriobacteriales</taxon>
        <taxon>Atopobiaceae</taxon>
        <taxon>Olsenella</taxon>
    </lineage>
</organism>
<comment type="similarity">
    <text evidence="1">Belongs to the transposase IS21/IS408/IS1162 family.</text>
</comment>
<reference evidence="7 8" key="1">
    <citation type="submission" date="2013-08" db="EMBL/GenBank/DDBJ databases">
        <authorList>
            <person name="Durkin A.S."/>
            <person name="Haft D.R."/>
            <person name="McCorrison J."/>
            <person name="Torralba M."/>
            <person name="Gillis M."/>
            <person name="Haft D.H."/>
            <person name="Methe B."/>
            <person name="Sutton G."/>
            <person name="Nelson K.E."/>
        </authorList>
    </citation>
    <scope>NUCLEOTIDE SEQUENCE [LARGE SCALE GENOMIC DNA]</scope>
    <source>
        <strain evidence="7 8">F0195</strain>
    </source>
</reference>
<keyword evidence="2" id="KW-0815">Transposition</keyword>
<dbReference type="PROSITE" id="PS50531">
    <property type="entry name" value="HTH_IS21"/>
    <property type="match status" value="1"/>
</dbReference>
<dbReference type="PANTHER" id="PTHR35004">
    <property type="entry name" value="TRANSPOSASE RV3428C-RELATED"/>
    <property type="match status" value="1"/>
</dbReference>
<dbReference type="GO" id="GO:0006310">
    <property type="term" value="P:DNA recombination"/>
    <property type="evidence" value="ECO:0007669"/>
    <property type="project" value="UniProtKB-KW"/>
</dbReference>
<evidence type="ECO:0000256" key="5">
    <source>
        <dbReference type="SAM" id="MobiDB-lite"/>
    </source>
</evidence>
<dbReference type="SUPFAM" id="SSF46689">
    <property type="entry name" value="Homeodomain-like"/>
    <property type="match status" value="1"/>
</dbReference>
<name>U2V4B5_9ACTN</name>
<gene>
    <name evidence="7" type="ORF">HMPREF1316_2672</name>
</gene>
<dbReference type="GO" id="GO:0003677">
    <property type="term" value="F:DNA binding"/>
    <property type="evidence" value="ECO:0007669"/>
    <property type="project" value="UniProtKB-KW"/>
</dbReference>
<evidence type="ECO:0000313" key="7">
    <source>
        <dbReference type="EMBL" id="ERL07516.1"/>
    </source>
</evidence>
<evidence type="ECO:0000259" key="6">
    <source>
        <dbReference type="PROSITE" id="PS50531"/>
    </source>
</evidence>
<comment type="caution">
    <text evidence="7">The sequence shown here is derived from an EMBL/GenBank/DDBJ whole genome shotgun (WGS) entry which is preliminary data.</text>
</comment>
<feature type="domain" description="HTH IS21-type" evidence="6">
    <location>
        <begin position="5"/>
        <end position="68"/>
    </location>
</feature>
<accession>U2V4B5</accession>
<evidence type="ECO:0000256" key="4">
    <source>
        <dbReference type="ARBA" id="ARBA00023172"/>
    </source>
</evidence>
<sequence length="486" mass="51573">MIGMPTIPSIRQRLDAGDSVAQVARDEGVSEPTVRKYRDMGDFSLTVKTKKRRASKLDPYKPVIDSWLLQDRKRRARQRHTARRIFDRLTAECGYDGSHATVQRYVKARKAEARRARDGSLHLEWAPAGAQVDFGVRDFRVLGVVREARCLVAAFPFPDASLAQCLWGESPECACEGLAAVFESCGGAPIRLVFDSATGAGRRVGEAIGTTETFERLAAHHGLGLASCDPYSGNERGAAGNAVGAIRRNAFVPMPRIDSLPAYDERLLTTCMRRAGKPHCFEGGPEGRPFGEDRASMPDPPARPFGAARVEGAKTDESGDVCLEGKHRHPLGSAHACERVGMETGASRVALLAARGEGIARFGRAHGGSPTRASDPLSQLALLCRKPGAWRDSEVRATMPSGLAATPGATGKPARRASLRVLRDVSAGCGHEATPKAMEAPADGTGALSEADMALAASCIANGQGAMAYDDEPSLASHDVVLGGGA</sequence>
<proteinExistence type="inferred from homology"/>
<dbReference type="AlphaFoldDB" id="U2V4B5"/>
<dbReference type="EMBL" id="AWEZ01000058">
    <property type="protein sequence ID" value="ERL07516.1"/>
    <property type="molecule type" value="Genomic_DNA"/>
</dbReference>
<evidence type="ECO:0000256" key="3">
    <source>
        <dbReference type="ARBA" id="ARBA00023125"/>
    </source>
</evidence>
<feature type="region of interest" description="Disordered" evidence="5">
    <location>
        <begin position="279"/>
        <end position="300"/>
    </location>
</feature>
<dbReference type="PATRIC" id="fig|1125712.3.peg.1632"/>
<evidence type="ECO:0000256" key="2">
    <source>
        <dbReference type="ARBA" id="ARBA00022578"/>
    </source>
</evidence>
<dbReference type="OrthoDB" id="2065409at2"/>
<dbReference type="eggNOG" id="COG4584">
    <property type="taxonomic scope" value="Bacteria"/>
</dbReference>
<keyword evidence="4" id="KW-0233">DNA recombination</keyword>
<evidence type="ECO:0000313" key="8">
    <source>
        <dbReference type="Proteomes" id="UP000016638"/>
    </source>
</evidence>
<dbReference type="PANTHER" id="PTHR35004:SF7">
    <property type="entry name" value="INTEGRASE PROTEIN"/>
    <property type="match status" value="1"/>
</dbReference>
<dbReference type="InterPro" id="IPR017894">
    <property type="entry name" value="HTH_IS21_transposase_type"/>
</dbReference>
<dbReference type="InterPro" id="IPR009057">
    <property type="entry name" value="Homeodomain-like_sf"/>
</dbReference>
<dbReference type="GO" id="GO:0032196">
    <property type="term" value="P:transposition"/>
    <property type="evidence" value="ECO:0007669"/>
    <property type="project" value="UniProtKB-KW"/>
</dbReference>
<evidence type="ECO:0000256" key="1">
    <source>
        <dbReference type="ARBA" id="ARBA00009277"/>
    </source>
</evidence>